<proteinExistence type="predicted"/>
<evidence type="ECO:0000313" key="2">
    <source>
        <dbReference type="EMBL" id="EHM55040.1"/>
    </source>
</evidence>
<evidence type="ECO:0000256" key="1">
    <source>
        <dbReference type="SAM" id="Phobius"/>
    </source>
</evidence>
<dbReference type="EMBL" id="AGCM01000051">
    <property type="protein sequence ID" value="EHM55040.1"/>
    <property type="molecule type" value="Genomic_DNA"/>
</dbReference>
<keyword evidence="1" id="KW-0472">Membrane</keyword>
<protein>
    <submittedName>
        <fullName evidence="2">Uncharacterized protein</fullName>
    </submittedName>
</protein>
<keyword evidence="1" id="KW-1133">Transmembrane helix</keyword>
<name>G9ZE15_9GAMM</name>
<comment type="caution">
    <text evidence="2">The sequence shown here is derived from an EMBL/GenBank/DDBJ whole genome shotgun (WGS) entry which is preliminary data.</text>
</comment>
<keyword evidence="1" id="KW-0812">Transmembrane</keyword>
<dbReference type="HOGENOM" id="CLU_3286782_0_0_6"/>
<evidence type="ECO:0000313" key="3">
    <source>
        <dbReference type="Proteomes" id="UP000004750"/>
    </source>
</evidence>
<organism evidence="2 3">
    <name type="scientific">Cardiobacterium valvarum F0432</name>
    <dbReference type="NCBI Taxonomy" id="797473"/>
    <lineage>
        <taxon>Bacteria</taxon>
        <taxon>Pseudomonadati</taxon>
        <taxon>Pseudomonadota</taxon>
        <taxon>Gammaproteobacteria</taxon>
        <taxon>Cardiobacteriales</taxon>
        <taxon>Cardiobacteriaceae</taxon>
        <taxon>Cardiobacterium</taxon>
    </lineage>
</organism>
<feature type="transmembrane region" description="Helical" evidence="1">
    <location>
        <begin position="16"/>
        <end position="34"/>
    </location>
</feature>
<dbReference type="STRING" id="797473.HMPREF9080_00999"/>
<dbReference type="Proteomes" id="UP000004750">
    <property type="component" value="Unassembled WGS sequence"/>
</dbReference>
<sequence>MARFVLRTNTLTPSPLPQAGEGFFFVFSAIFAVIEMGRYL</sequence>
<gene>
    <name evidence="2" type="ORF">HMPREF9080_00999</name>
</gene>
<dbReference type="AlphaFoldDB" id="G9ZE15"/>
<reference evidence="2 3" key="1">
    <citation type="submission" date="2011-08" db="EMBL/GenBank/DDBJ databases">
        <authorList>
            <person name="Weinstock G."/>
            <person name="Sodergren E."/>
            <person name="Clifton S."/>
            <person name="Fulton L."/>
            <person name="Fulton B."/>
            <person name="Courtney L."/>
            <person name="Fronick C."/>
            <person name="Harrison M."/>
            <person name="Strong C."/>
            <person name="Farmer C."/>
            <person name="Delahaunty K."/>
            <person name="Markovic C."/>
            <person name="Hall O."/>
            <person name="Minx P."/>
            <person name="Tomlinson C."/>
            <person name="Mitreva M."/>
            <person name="Hou S."/>
            <person name="Chen J."/>
            <person name="Wollam A."/>
            <person name="Pepin K.H."/>
            <person name="Johnson M."/>
            <person name="Bhonagiri V."/>
            <person name="Zhang X."/>
            <person name="Suruliraj S."/>
            <person name="Warren W."/>
            <person name="Chinwalla A."/>
            <person name="Mardis E.R."/>
            <person name="Wilson R.K."/>
        </authorList>
    </citation>
    <scope>NUCLEOTIDE SEQUENCE [LARGE SCALE GENOMIC DNA]</scope>
    <source>
        <strain evidence="2 3">F0432</strain>
    </source>
</reference>
<accession>G9ZE15</accession>